<dbReference type="InterPro" id="IPR036259">
    <property type="entry name" value="MFS_trans_sf"/>
</dbReference>
<dbReference type="EMBL" id="CP043046">
    <property type="protein sequence ID" value="QEI04711.1"/>
    <property type="molecule type" value="Genomic_DNA"/>
</dbReference>
<feature type="compositionally biased region" description="Basic and acidic residues" evidence="4">
    <location>
        <begin position="231"/>
        <end position="258"/>
    </location>
</feature>
<dbReference type="PANTHER" id="PTHR23523">
    <property type="match status" value="1"/>
</dbReference>
<feature type="compositionally biased region" description="Low complexity" evidence="4">
    <location>
        <begin position="266"/>
        <end position="282"/>
    </location>
</feature>
<feature type="transmembrane region" description="Helical" evidence="5">
    <location>
        <begin position="291"/>
        <end position="315"/>
    </location>
</feature>
<feature type="transmembrane region" description="Helical" evidence="5">
    <location>
        <begin position="445"/>
        <end position="464"/>
    </location>
</feature>
<dbReference type="InterPro" id="IPR020846">
    <property type="entry name" value="MFS_dom"/>
</dbReference>
<feature type="domain" description="Major facilitator superfamily (MFS) profile" evidence="6">
    <location>
        <begin position="47"/>
        <end position="468"/>
    </location>
</feature>
<feature type="region of interest" description="Disordered" evidence="4">
    <location>
        <begin position="231"/>
        <end position="282"/>
    </location>
</feature>
<dbReference type="OrthoDB" id="5758872at2"/>
<keyword evidence="1 5" id="KW-0812">Transmembrane</keyword>
<gene>
    <name evidence="7" type="ORF">FXN63_01775</name>
</gene>
<evidence type="ECO:0000313" key="8">
    <source>
        <dbReference type="Proteomes" id="UP000325161"/>
    </source>
</evidence>
<dbReference type="Proteomes" id="UP000325161">
    <property type="component" value="Chromosome"/>
</dbReference>
<keyword evidence="8" id="KW-1185">Reference proteome</keyword>
<feature type="transmembrane region" description="Helical" evidence="5">
    <location>
        <begin position="414"/>
        <end position="433"/>
    </location>
</feature>
<dbReference type="GO" id="GO:0022857">
    <property type="term" value="F:transmembrane transporter activity"/>
    <property type="evidence" value="ECO:0007669"/>
    <property type="project" value="InterPro"/>
</dbReference>
<dbReference type="AlphaFoldDB" id="A0A5C0AVM4"/>
<dbReference type="KEGG" id="pacr:FXN63_01775"/>
<keyword evidence="3 5" id="KW-0472">Membrane</keyword>
<feature type="transmembrane region" description="Helical" evidence="5">
    <location>
        <begin position="49"/>
        <end position="66"/>
    </location>
</feature>
<sequence>MLCIACAQPARTTHRHAALPSASPAPCITSSKPTMSKTASPPLRNADHVALIAVIVLLGLNLRPVLASVGPVLDQIQAATGLGHTGAGMLTTLPVLAMGLGALAGSRLYAALGTVSGIRTGIVLIALACAARAWASDAVGLILTALAAGIGIACVQTLLPAFIRERFGDGASRAMGIYSTAIMGGAAVAAAATPWLAAHDNWPHALAWWGLPAAIAAAVWWRMLPARKGERAEGGHAEEHAQGERAGGHDDVQNDGRKGTNTNTSANARVAPAPTPATPSQAPAIPPTRSWLLMIFFGLGTAAYTLVLAWLPPFYTALGWTSAQSGLLLGGVTLMEVIAGLLVSALIGRFPDRRPALAAVLLALLLGLGGLLLAPVQLAIPACALLGLGIGGLFPLSLIVTLDHAPDPAQAGRLLGFVQGGGYLIASAMPLAAGAIRSALGQLDYAWMLMAGGTLVLLAMAMRLKPLK</sequence>
<feature type="transmembrane region" description="Helical" evidence="5">
    <location>
        <begin position="202"/>
        <end position="221"/>
    </location>
</feature>
<feature type="transmembrane region" description="Helical" evidence="5">
    <location>
        <begin position="117"/>
        <end position="135"/>
    </location>
</feature>
<dbReference type="Pfam" id="PF07690">
    <property type="entry name" value="MFS_1"/>
    <property type="match status" value="1"/>
</dbReference>
<evidence type="ECO:0000256" key="1">
    <source>
        <dbReference type="ARBA" id="ARBA00022692"/>
    </source>
</evidence>
<feature type="transmembrane region" description="Helical" evidence="5">
    <location>
        <begin position="175"/>
        <end position="196"/>
    </location>
</feature>
<protein>
    <submittedName>
        <fullName evidence="7">CynX/NimT family MFS transporter</fullName>
    </submittedName>
</protein>
<dbReference type="PANTHER" id="PTHR23523:SF1">
    <property type="entry name" value="CYANATE TRANSPORT PROTEIN CYNX"/>
    <property type="match status" value="1"/>
</dbReference>
<dbReference type="InterPro" id="IPR052524">
    <property type="entry name" value="MFS_Cyanate_Porter"/>
</dbReference>
<feature type="transmembrane region" description="Helical" evidence="5">
    <location>
        <begin position="327"/>
        <end position="348"/>
    </location>
</feature>
<accession>A0A5C0AVM4</accession>
<name>A0A5C0AVM4_9BURK</name>
<evidence type="ECO:0000256" key="2">
    <source>
        <dbReference type="ARBA" id="ARBA00022989"/>
    </source>
</evidence>
<dbReference type="PROSITE" id="PS50850">
    <property type="entry name" value="MFS"/>
    <property type="match status" value="1"/>
</dbReference>
<proteinExistence type="predicted"/>
<evidence type="ECO:0000259" key="6">
    <source>
        <dbReference type="PROSITE" id="PS50850"/>
    </source>
</evidence>
<feature type="transmembrane region" description="Helical" evidence="5">
    <location>
        <begin position="86"/>
        <end position="105"/>
    </location>
</feature>
<keyword evidence="2 5" id="KW-1133">Transmembrane helix</keyword>
<feature type="transmembrane region" description="Helical" evidence="5">
    <location>
        <begin position="141"/>
        <end position="163"/>
    </location>
</feature>
<dbReference type="Gene3D" id="1.20.1250.20">
    <property type="entry name" value="MFS general substrate transporter like domains"/>
    <property type="match status" value="1"/>
</dbReference>
<organism evidence="7 8">
    <name type="scientific">Pigmentiphaga aceris</name>
    <dbReference type="NCBI Taxonomy" id="1940612"/>
    <lineage>
        <taxon>Bacteria</taxon>
        <taxon>Pseudomonadati</taxon>
        <taxon>Pseudomonadota</taxon>
        <taxon>Betaproteobacteria</taxon>
        <taxon>Burkholderiales</taxon>
        <taxon>Alcaligenaceae</taxon>
        <taxon>Pigmentiphaga</taxon>
    </lineage>
</organism>
<evidence type="ECO:0000256" key="3">
    <source>
        <dbReference type="ARBA" id="ARBA00023136"/>
    </source>
</evidence>
<feature type="transmembrane region" description="Helical" evidence="5">
    <location>
        <begin position="355"/>
        <end position="373"/>
    </location>
</feature>
<reference evidence="7 8" key="1">
    <citation type="submission" date="2019-08" db="EMBL/GenBank/DDBJ databases">
        <title>Amphibian skin-associated Pigmentiphaga: genome sequence and occurrence across geography and hosts.</title>
        <authorList>
            <person name="Bletz M.C."/>
            <person name="Bunk B."/>
            <person name="Sproeer C."/>
            <person name="Biwer P."/>
            <person name="Reiter S."/>
            <person name="Rabemananjara F.C.E."/>
            <person name="Schulz S."/>
            <person name="Overmann J."/>
            <person name="Vences M."/>
        </authorList>
    </citation>
    <scope>NUCLEOTIDE SEQUENCE [LARGE SCALE GENOMIC DNA]</scope>
    <source>
        <strain evidence="7 8">Mada1488</strain>
    </source>
</reference>
<feature type="transmembrane region" description="Helical" evidence="5">
    <location>
        <begin position="379"/>
        <end position="402"/>
    </location>
</feature>
<evidence type="ECO:0000313" key="7">
    <source>
        <dbReference type="EMBL" id="QEI04711.1"/>
    </source>
</evidence>
<evidence type="ECO:0000256" key="5">
    <source>
        <dbReference type="SAM" id="Phobius"/>
    </source>
</evidence>
<evidence type="ECO:0000256" key="4">
    <source>
        <dbReference type="SAM" id="MobiDB-lite"/>
    </source>
</evidence>
<dbReference type="InterPro" id="IPR011701">
    <property type="entry name" value="MFS"/>
</dbReference>
<dbReference type="SUPFAM" id="SSF103473">
    <property type="entry name" value="MFS general substrate transporter"/>
    <property type="match status" value="1"/>
</dbReference>